<evidence type="ECO:0000256" key="5">
    <source>
        <dbReference type="ARBA" id="ARBA00023136"/>
    </source>
</evidence>
<dbReference type="Proteomes" id="UP000249169">
    <property type="component" value="Unassembled WGS sequence"/>
</dbReference>
<dbReference type="EMBL" id="QHKO01000001">
    <property type="protein sequence ID" value="RAL24908.1"/>
    <property type="molecule type" value="Genomic_DNA"/>
</dbReference>
<keyword evidence="8" id="KW-0645">Protease</keyword>
<dbReference type="GO" id="GO:0006508">
    <property type="term" value="P:proteolysis"/>
    <property type="evidence" value="ECO:0007669"/>
    <property type="project" value="UniProtKB-KW"/>
</dbReference>
<dbReference type="InterPro" id="IPR036013">
    <property type="entry name" value="Band_7/SPFH_dom_sf"/>
</dbReference>
<protein>
    <recommendedName>
        <fullName evidence="6">Protein HflC</fullName>
    </recommendedName>
</protein>
<dbReference type="OrthoDB" id="9812991at2"/>
<comment type="subcellular location">
    <subcellularLocation>
        <location evidence="1">Membrane</location>
    </subcellularLocation>
</comment>
<sequence>MKGSWKRSFVWAGIILAFILASNATLVVDENEQVVITQFGKPVGQAYTEPGLYFKTPFIQSAHRFEKRFLEWNGNRNQVPTRDKRFVWVDTYARWRIVDPLRFYQRVRDERGARSRLDDIIDGATRDAVANHDLIELVRSTNRVPLVDEDLQQDEDDLQAGLAAIEHGRSKIMADVLSQAAELATDLGVEILDVRFKRINYNEDVQKRVYERMIAERYRIAEKFRSQGQGEAARISGEKERELKRIESEAFRQAEEIRGRADAQAAAIYAEAYDVDPEFYRFLRTMESYEDVLGEDSVLMLTTESEFLEYLKSSR</sequence>
<dbReference type="GO" id="GO:0016020">
    <property type="term" value="C:membrane"/>
    <property type="evidence" value="ECO:0007669"/>
    <property type="project" value="UniProtKB-SubCell"/>
</dbReference>
<dbReference type="NCBIfam" id="TIGR01932">
    <property type="entry name" value="hflC"/>
    <property type="match status" value="1"/>
</dbReference>
<keyword evidence="4" id="KW-1133">Transmembrane helix</keyword>
<dbReference type="InterPro" id="IPR001107">
    <property type="entry name" value="Band_7"/>
</dbReference>
<dbReference type="Pfam" id="PF01145">
    <property type="entry name" value="Band_7"/>
    <property type="match status" value="1"/>
</dbReference>
<dbReference type="InterPro" id="IPR010200">
    <property type="entry name" value="HflC"/>
</dbReference>
<evidence type="ECO:0000313" key="8">
    <source>
        <dbReference type="EMBL" id="RAL24908.1"/>
    </source>
</evidence>
<keyword evidence="9" id="KW-1185">Reference proteome</keyword>
<dbReference type="SMART" id="SM00244">
    <property type="entry name" value="PHB"/>
    <property type="match status" value="1"/>
</dbReference>
<dbReference type="GO" id="GO:0008233">
    <property type="term" value="F:peptidase activity"/>
    <property type="evidence" value="ECO:0007669"/>
    <property type="project" value="UniProtKB-KW"/>
</dbReference>
<evidence type="ECO:0000256" key="4">
    <source>
        <dbReference type="ARBA" id="ARBA00022989"/>
    </source>
</evidence>
<proteinExistence type="inferred from homology"/>
<keyword evidence="5" id="KW-0472">Membrane</keyword>
<feature type="domain" description="Band 7" evidence="7">
    <location>
        <begin position="23"/>
        <end position="213"/>
    </location>
</feature>
<dbReference type="PIRSF" id="PIRSF005651">
    <property type="entry name" value="HflC"/>
    <property type="match status" value="1"/>
</dbReference>
<dbReference type="SUPFAM" id="SSF117892">
    <property type="entry name" value="Band 7/SPFH domain"/>
    <property type="match status" value="1"/>
</dbReference>
<evidence type="ECO:0000256" key="1">
    <source>
        <dbReference type="ARBA" id="ARBA00004370"/>
    </source>
</evidence>
<evidence type="ECO:0000256" key="2">
    <source>
        <dbReference type="ARBA" id="ARBA00007862"/>
    </source>
</evidence>
<keyword evidence="3" id="KW-0812">Transmembrane</keyword>
<dbReference type="CDD" id="cd03405">
    <property type="entry name" value="SPFH_HflC"/>
    <property type="match status" value="1"/>
</dbReference>
<organism evidence="8 9">
    <name type="scientific">Lujinxingia litoralis</name>
    <dbReference type="NCBI Taxonomy" id="2211119"/>
    <lineage>
        <taxon>Bacteria</taxon>
        <taxon>Deltaproteobacteria</taxon>
        <taxon>Bradymonadales</taxon>
        <taxon>Lujinxingiaceae</taxon>
        <taxon>Lujinxingia</taxon>
    </lineage>
</organism>
<dbReference type="PANTHER" id="PTHR42911">
    <property type="entry name" value="MODULATOR OF FTSH PROTEASE HFLC"/>
    <property type="match status" value="1"/>
</dbReference>
<evidence type="ECO:0000313" key="9">
    <source>
        <dbReference type="Proteomes" id="UP000249169"/>
    </source>
</evidence>
<dbReference type="AlphaFoldDB" id="A0A328CAC7"/>
<gene>
    <name evidence="8" type="primary">hflC</name>
    <name evidence="8" type="ORF">DL240_01485</name>
</gene>
<evidence type="ECO:0000259" key="7">
    <source>
        <dbReference type="SMART" id="SM00244"/>
    </source>
</evidence>
<accession>A0A328CAC7</accession>
<keyword evidence="8" id="KW-0378">Hydrolase</keyword>
<comment type="similarity">
    <text evidence="2 6">Belongs to the band 7/mec-2 family. HflC subfamily.</text>
</comment>
<comment type="function">
    <text evidence="6">HflC and HflK could regulate a protease.</text>
</comment>
<dbReference type="Gene3D" id="3.30.479.30">
    <property type="entry name" value="Band 7 domain"/>
    <property type="match status" value="1"/>
</dbReference>
<evidence type="ECO:0000256" key="6">
    <source>
        <dbReference type="PIRNR" id="PIRNR005651"/>
    </source>
</evidence>
<name>A0A328CAC7_9DELT</name>
<dbReference type="PANTHER" id="PTHR42911:SF1">
    <property type="entry name" value="MODULATOR OF FTSH PROTEASE HFLC"/>
    <property type="match status" value="1"/>
</dbReference>
<evidence type="ECO:0000256" key="3">
    <source>
        <dbReference type="ARBA" id="ARBA00022692"/>
    </source>
</evidence>
<reference evidence="8 9" key="1">
    <citation type="submission" date="2018-05" db="EMBL/GenBank/DDBJ databases">
        <title>Lujinxingia marina gen. nov. sp. nov., a new facultative anaerobic member of the class Deltaproteobacteria, and proposal of Lujinxingaceae fam. nov.</title>
        <authorList>
            <person name="Li C.-M."/>
        </authorList>
    </citation>
    <scope>NUCLEOTIDE SEQUENCE [LARGE SCALE GENOMIC DNA]</scope>
    <source>
        <strain evidence="8 9">B210</strain>
    </source>
</reference>
<comment type="caution">
    <text evidence="8">The sequence shown here is derived from an EMBL/GenBank/DDBJ whole genome shotgun (WGS) entry which is preliminary data.</text>
</comment>
<dbReference type="RefSeq" id="WP_111728080.1">
    <property type="nucleotide sequence ID" value="NZ_QHKO01000001.1"/>
</dbReference>